<keyword evidence="3" id="KW-0547">Nucleotide-binding</keyword>
<dbReference type="Gene3D" id="3.40.50.300">
    <property type="entry name" value="P-loop containing nucleotide triphosphate hydrolases"/>
    <property type="match status" value="1"/>
</dbReference>
<evidence type="ECO:0000256" key="4">
    <source>
        <dbReference type="ARBA" id="ARBA00022840"/>
    </source>
</evidence>
<dbReference type="GO" id="GO:0005886">
    <property type="term" value="C:plasma membrane"/>
    <property type="evidence" value="ECO:0007669"/>
    <property type="project" value="UniProtKB-SubCell"/>
</dbReference>
<evidence type="ECO:0000256" key="7">
    <source>
        <dbReference type="SAM" id="MobiDB-lite"/>
    </source>
</evidence>
<evidence type="ECO:0000259" key="10">
    <source>
        <dbReference type="PROSITE" id="PS50929"/>
    </source>
</evidence>
<feature type="region of interest" description="Disordered" evidence="7">
    <location>
        <begin position="1"/>
        <end position="27"/>
    </location>
</feature>
<evidence type="ECO:0000313" key="12">
    <source>
        <dbReference type="EMBL" id="ROT90793.1"/>
    </source>
</evidence>
<dbReference type="InterPro" id="IPR003439">
    <property type="entry name" value="ABC_transporter-like_ATP-bd"/>
</dbReference>
<feature type="domain" description="ABC transporter" evidence="9">
    <location>
        <begin position="361"/>
        <end position="595"/>
    </location>
</feature>
<dbReference type="PANTHER" id="PTHR43394">
    <property type="entry name" value="ATP-DEPENDENT PERMEASE MDL1, MITOCHONDRIAL"/>
    <property type="match status" value="1"/>
</dbReference>
<comment type="subcellular location">
    <subcellularLocation>
        <location evidence="1">Cell membrane</location>
        <topology evidence="1">Multi-pass membrane protein</topology>
    </subcellularLocation>
</comment>
<dbReference type="GO" id="GO:0034775">
    <property type="term" value="P:glutathione transmembrane transport"/>
    <property type="evidence" value="ECO:0007669"/>
    <property type="project" value="InterPro"/>
</dbReference>
<evidence type="ECO:0000313" key="14">
    <source>
        <dbReference type="Proteomes" id="UP000462865"/>
    </source>
</evidence>
<feature type="transmembrane region" description="Helical" evidence="8">
    <location>
        <begin position="185"/>
        <end position="208"/>
    </location>
</feature>
<reference evidence="12" key="2">
    <citation type="journal article" date="2019" name="Int. J. Syst. Evol. Microbiol.">
        <title>Gordonibacter faecihominis is a later heterotypic synonym of Gordonibacter urolithinfaciens.</title>
        <authorList>
            <person name="Danylec N."/>
            <person name="Stoll D.A."/>
            <person name="Huch M."/>
        </authorList>
    </citation>
    <scope>NUCLEOTIDE SEQUENCE</scope>
    <source>
        <strain evidence="12">DSM 27213</strain>
    </source>
</reference>
<dbReference type="GO" id="GO:0015421">
    <property type="term" value="F:ABC-type oligopeptide transporter activity"/>
    <property type="evidence" value="ECO:0007669"/>
    <property type="project" value="TreeGrafter"/>
</dbReference>
<dbReference type="InterPro" id="IPR014223">
    <property type="entry name" value="ABC_CydC/D"/>
</dbReference>
<organism evidence="12 13">
    <name type="scientific">Gordonibacter urolithinfaciens</name>
    <dbReference type="NCBI Taxonomy" id="1335613"/>
    <lineage>
        <taxon>Bacteria</taxon>
        <taxon>Bacillati</taxon>
        <taxon>Actinomycetota</taxon>
        <taxon>Coriobacteriia</taxon>
        <taxon>Eggerthellales</taxon>
        <taxon>Eggerthellaceae</taxon>
        <taxon>Gordonibacter</taxon>
    </lineage>
</organism>
<feature type="transmembrane region" description="Helical" evidence="8">
    <location>
        <begin position="157"/>
        <end position="179"/>
    </location>
</feature>
<name>A0A423ULU7_9ACTN</name>
<dbReference type="EMBL" id="QIBW01000004">
    <property type="protein sequence ID" value="ROT90793.1"/>
    <property type="molecule type" value="Genomic_DNA"/>
</dbReference>
<evidence type="ECO:0000256" key="5">
    <source>
        <dbReference type="ARBA" id="ARBA00022989"/>
    </source>
</evidence>
<dbReference type="SMART" id="SM00382">
    <property type="entry name" value="AAA"/>
    <property type="match status" value="1"/>
</dbReference>
<dbReference type="Gene3D" id="1.20.1560.10">
    <property type="entry name" value="ABC transporter type 1, transmembrane domain"/>
    <property type="match status" value="1"/>
</dbReference>
<accession>A0A423ULU7</accession>
<dbReference type="Proteomes" id="UP000462865">
    <property type="component" value="Unassembled WGS sequence"/>
</dbReference>
<reference evidence="12" key="3">
    <citation type="journal article" date="2019" name="Microbiol. Resour. Announc.">
        <title>Draft Genome Sequences of Type Strains of Gordonibacter faecihominis, Paraeggerthella hongkongensis, Parvibacter caecicola,Slackia equolifaciens, Slackia faecicanis, and Slackia isoflavoniconvertens.</title>
        <authorList>
            <person name="Danylec N."/>
            <person name="Stoll D.A."/>
            <person name="Dotsch A."/>
            <person name="Huch M."/>
        </authorList>
    </citation>
    <scope>NUCLEOTIDE SEQUENCE</scope>
    <source>
        <strain evidence="12">DSM 27213</strain>
    </source>
</reference>
<keyword evidence="4" id="KW-0067">ATP-binding</keyword>
<dbReference type="GO" id="GO:0016887">
    <property type="term" value="F:ATP hydrolysis activity"/>
    <property type="evidence" value="ECO:0007669"/>
    <property type="project" value="InterPro"/>
</dbReference>
<dbReference type="AlphaFoldDB" id="A0A423ULU7"/>
<feature type="transmembrane region" description="Helical" evidence="8">
    <location>
        <begin position="273"/>
        <end position="292"/>
    </location>
</feature>
<dbReference type="Proteomes" id="UP000285258">
    <property type="component" value="Unassembled WGS sequence"/>
</dbReference>
<dbReference type="InterPro" id="IPR039421">
    <property type="entry name" value="Type_1_exporter"/>
</dbReference>
<sequence length="603" mass="65744">MSRNDGGRREAVPATQAGGHRANRRSPREADRWVSPFFKRYWKALALALFLGVATFGFASGLMVTSGYLISAAAALPGSILMIHLPTLFVRIFGIGKPILQYLERLTSHDWVLRMTSGLRLKLYEALEHDAVFFRHSHRTGDILGLLAEDIGHLQNLYLRAVFPTVVAWLVYALGVAVLGFFDAWFALALALVLGVEVFLVPLVSALANRARIERRKTLKNELYGELTDNVLGASDWIFARRGDEYLSRYQAAEQARHDIEARLNRFARRRDLASTAVFGIAAALLLVWAGGYFGGQPGEAANWIAAFVLGFFPLIDAFAPLPAAAAETGVYRDSIRRLNELPQPAPEEGPAPTVEAPLTLAVEDVAFRYPGSARAVLDGVSLTIPQGQKVAILGRSGSGKSTLASLIRGDLAPASGSVTLNGVPTSSFGDGVARCIGVIQQQTYLFNMTLRENLRIGNPAATDDEIREVLAHVGLSNLVERLPEGLDTMVDEAGMRFSGGERHRIALARVLLQDTPVILLDEPTVGLDPATERALLKTFIENAEGRTLIMVTHHLQGVSAMDRVVFVEDGRIEMEGSPAELERTSERYRRLLAFDSGVAAPE</sequence>
<proteinExistence type="predicted"/>
<feature type="transmembrane region" description="Helical" evidence="8">
    <location>
        <begin position="41"/>
        <end position="62"/>
    </location>
</feature>
<dbReference type="EMBL" id="WKZA01000077">
    <property type="protein sequence ID" value="MSA95845.1"/>
    <property type="molecule type" value="Genomic_DNA"/>
</dbReference>
<evidence type="ECO:0000313" key="13">
    <source>
        <dbReference type="Proteomes" id="UP000285258"/>
    </source>
</evidence>
<evidence type="ECO:0000256" key="2">
    <source>
        <dbReference type="ARBA" id="ARBA00022692"/>
    </source>
</evidence>
<evidence type="ECO:0000259" key="9">
    <source>
        <dbReference type="PROSITE" id="PS50893"/>
    </source>
</evidence>
<dbReference type="PANTHER" id="PTHR43394:SF1">
    <property type="entry name" value="ATP-BINDING CASSETTE SUB-FAMILY B MEMBER 10, MITOCHONDRIAL"/>
    <property type="match status" value="1"/>
</dbReference>
<feature type="transmembrane region" description="Helical" evidence="8">
    <location>
        <begin position="304"/>
        <end position="327"/>
    </location>
</feature>
<feature type="domain" description="ABC transmembrane type-1" evidence="10">
    <location>
        <begin position="46"/>
        <end position="291"/>
    </location>
</feature>
<keyword evidence="6 8" id="KW-0472">Membrane</keyword>
<dbReference type="InterPro" id="IPR036640">
    <property type="entry name" value="ABC1_TM_sf"/>
</dbReference>
<feature type="compositionally biased region" description="Basic and acidic residues" evidence="7">
    <location>
        <begin position="1"/>
        <end position="11"/>
    </location>
</feature>
<evidence type="ECO:0000256" key="1">
    <source>
        <dbReference type="ARBA" id="ARBA00004651"/>
    </source>
</evidence>
<evidence type="ECO:0000256" key="6">
    <source>
        <dbReference type="ARBA" id="ARBA00023136"/>
    </source>
</evidence>
<dbReference type="PROSITE" id="PS50929">
    <property type="entry name" value="ABC_TM1F"/>
    <property type="match status" value="1"/>
</dbReference>
<evidence type="ECO:0000256" key="3">
    <source>
        <dbReference type="ARBA" id="ARBA00022741"/>
    </source>
</evidence>
<dbReference type="InterPro" id="IPR027417">
    <property type="entry name" value="P-loop_NTPase"/>
</dbReference>
<dbReference type="InterPro" id="IPR011527">
    <property type="entry name" value="ABC1_TM_dom"/>
</dbReference>
<evidence type="ECO:0000313" key="11">
    <source>
        <dbReference type="EMBL" id="MSA95845.1"/>
    </source>
</evidence>
<dbReference type="PROSITE" id="PS50893">
    <property type="entry name" value="ABC_TRANSPORTER_2"/>
    <property type="match status" value="1"/>
</dbReference>
<dbReference type="SUPFAM" id="SSF52540">
    <property type="entry name" value="P-loop containing nucleoside triphosphate hydrolases"/>
    <property type="match status" value="1"/>
</dbReference>
<dbReference type="GO" id="GO:0045454">
    <property type="term" value="P:cell redox homeostasis"/>
    <property type="evidence" value="ECO:0007669"/>
    <property type="project" value="InterPro"/>
</dbReference>
<comment type="caution">
    <text evidence="12">The sequence shown here is derived from an EMBL/GenBank/DDBJ whole genome shotgun (WGS) entry which is preliminary data.</text>
</comment>
<protein>
    <submittedName>
        <fullName evidence="12">Thiol reductant ABC exporter subunit CydC</fullName>
    </submittedName>
</protein>
<reference evidence="11 14" key="4">
    <citation type="journal article" date="2019" name="Nat. Med.">
        <title>A library of human gut bacterial isolates paired with longitudinal multiomics data enables mechanistic microbiome research.</title>
        <authorList>
            <person name="Poyet M."/>
            <person name="Groussin M."/>
            <person name="Gibbons S.M."/>
            <person name="Avila-Pacheco J."/>
            <person name="Jiang X."/>
            <person name="Kearney S.M."/>
            <person name="Perrotta A.R."/>
            <person name="Berdy B."/>
            <person name="Zhao S."/>
            <person name="Lieberman T.D."/>
            <person name="Swanson P.K."/>
            <person name="Smith M."/>
            <person name="Roesemann S."/>
            <person name="Alexander J.E."/>
            <person name="Rich S.A."/>
            <person name="Livny J."/>
            <person name="Vlamakis H."/>
            <person name="Clish C."/>
            <person name="Bullock K."/>
            <person name="Deik A."/>
            <person name="Scott J."/>
            <person name="Pierce K.A."/>
            <person name="Xavier R.J."/>
            <person name="Alm E.J."/>
        </authorList>
    </citation>
    <scope>NUCLEOTIDE SEQUENCE [LARGE SCALE GENOMIC DNA]</scope>
    <source>
        <strain evidence="11 14">BIOML-A1</strain>
    </source>
</reference>
<evidence type="ECO:0000256" key="8">
    <source>
        <dbReference type="SAM" id="Phobius"/>
    </source>
</evidence>
<dbReference type="RefSeq" id="WP_096227060.1">
    <property type="nucleotide sequence ID" value="NZ_CP168029.1"/>
</dbReference>
<feature type="transmembrane region" description="Helical" evidence="8">
    <location>
        <begin position="68"/>
        <end position="90"/>
    </location>
</feature>
<reference evidence="13" key="1">
    <citation type="submission" date="2018-05" db="EMBL/GenBank/DDBJ databases">
        <title>Genome Sequencing of selected type strains of the family Eggerthellaceae.</title>
        <authorList>
            <person name="Danylec N."/>
            <person name="Stoll D.A."/>
            <person name="Doetsch A."/>
            <person name="Huch M."/>
        </authorList>
    </citation>
    <scope>NUCLEOTIDE SEQUENCE [LARGE SCALE GENOMIC DNA]</scope>
    <source>
        <strain evidence="13">DSM 27213</strain>
    </source>
</reference>
<dbReference type="CDD" id="cd03247">
    <property type="entry name" value="ABCC_cytochrome_bd"/>
    <property type="match status" value="1"/>
</dbReference>
<gene>
    <name evidence="12" type="primary">cydC</name>
    <name evidence="12" type="ORF">DMP12_04680</name>
    <name evidence="11" type="ORF">GKG38_12440</name>
</gene>
<dbReference type="GO" id="GO:0005524">
    <property type="term" value="F:ATP binding"/>
    <property type="evidence" value="ECO:0007669"/>
    <property type="project" value="UniProtKB-KW"/>
</dbReference>
<keyword evidence="2 8" id="KW-0812">Transmembrane</keyword>
<dbReference type="InterPro" id="IPR003593">
    <property type="entry name" value="AAA+_ATPase"/>
</dbReference>
<dbReference type="SUPFAM" id="SSF90123">
    <property type="entry name" value="ABC transporter transmembrane region"/>
    <property type="match status" value="1"/>
</dbReference>
<dbReference type="NCBIfam" id="TIGR02868">
    <property type="entry name" value="CydC"/>
    <property type="match status" value="1"/>
</dbReference>
<dbReference type="Pfam" id="PF00005">
    <property type="entry name" value="ABC_tran"/>
    <property type="match status" value="1"/>
</dbReference>
<keyword evidence="5 8" id="KW-1133">Transmembrane helix</keyword>